<reference evidence="1 2" key="2">
    <citation type="journal article" date="2010" name="Stand. Genomic Sci.">
        <title>Complete genome sequence of Chitinophaga pinensis type strain (UQM 2034).</title>
        <authorList>
            <person name="Glavina Del Rio T."/>
            <person name="Abt B."/>
            <person name="Spring S."/>
            <person name="Lapidus A."/>
            <person name="Nolan M."/>
            <person name="Tice H."/>
            <person name="Copeland A."/>
            <person name="Cheng J.F."/>
            <person name="Chen F."/>
            <person name="Bruce D."/>
            <person name="Goodwin L."/>
            <person name="Pitluck S."/>
            <person name="Ivanova N."/>
            <person name="Mavromatis K."/>
            <person name="Mikhailova N."/>
            <person name="Pati A."/>
            <person name="Chen A."/>
            <person name="Palaniappan K."/>
            <person name="Land M."/>
            <person name="Hauser L."/>
            <person name="Chang Y.J."/>
            <person name="Jeffries C.D."/>
            <person name="Chain P."/>
            <person name="Saunders E."/>
            <person name="Detter J.C."/>
            <person name="Brettin T."/>
            <person name="Rohde M."/>
            <person name="Goker M."/>
            <person name="Bristow J."/>
            <person name="Eisen J.A."/>
            <person name="Markowitz V."/>
            <person name="Hugenholtz P."/>
            <person name="Kyrpides N.C."/>
            <person name="Klenk H.P."/>
            <person name="Lucas S."/>
        </authorList>
    </citation>
    <scope>NUCLEOTIDE SEQUENCE [LARGE SCALE GENOMIC DNA]</scope>
    <source>
        <strain evidence="2">ATCC 43595 / DSM 2588 / LMG 13176 / NBRC 15968 / NCIMB 11800 / UQM 2034</strain>
    </source>
</reference>
<name>A0A979GQC8_CHIPD</name>
<dbReference type="Proteomes" id="UP000002215">
    <property type="component" value="Chromosome"/>
</dbReference>
<evidence type="ECO:0000313" key="1">
    <source>
        <dbReference type="EMBL" id="ACU61297.1"/>
    </source>
</evidence>
<reference evidence="2" key="1">
    <citation type="submission" date="2009-08" db="EMBL/GenBank/DDBJ databases">
        <title>The complete genome of Chitinophaga pinensis DSM 2588.</title>
        <authorList>
            <consortium name="US DOE Joint Genome Institute (JGI-PGF)"/>
            <person name="Lucas S."/>
            <person name="Copeland A."/>
            <person name="Lapidus A."/>
            <person name="Glavina del Rio T."/>
            <person name="Dalin E."/>
            <person name="Tice H."/>
            <person name="Bruce D."/>
            <person name="Goodwin L."/>
            <person name="Pitluck S."/>
            <person name="Kyrpides N."/>
            <person name="Mavromatis K."/>
            <person name="Ivanova N."/>
            <person name="Mikhailova N."/>
            <person name="Sims D."/>
            <person name="Meinche L."/>
            <person name="Brettin T."/>
            <person name="Detter J.C."/>
            <person name="Han C."/>
            <person name="Larimer F."/>
            <person name="Land M."/>
            <person name="Hauser L."/>
            <person name="Markowitz V."/>
            <person name="Cheng J.-F."/>
            <person name="Hugenholtz P."/>
            <person name="Woyke T."/>
            <person name="Wu D."/>
            <person name="Spring S."/>
            <person name="Klenk H.-P."/>
            <person name="Eisen J.A."/>
        </authorList>
    </citation>
    <scope>NUCLEOTIDE SEQUENCE [LARGE SCALE GENOMIC DNA]</scope>
    <source>
        <strain evidence="2">ATCC 43595 / DSM 2588 / LMG 13176 / NBRC 15968 / NCIMB 11800 / UQM 2034</strain>
    </source>
</reference>
<dbReference type="RefSeq" id="WP_012791470.1">
    <property type="nucleotide sequence ID" value="NC_013132.1"/>
</dbReference>
<proteinExistence type="predicted"/>
<sequence>MNKHEALVREIAEEMATEHHPQGPVTKYVMDTVYFPAARIAVKRMHEQFMQCWQLNNPYAHDLEEGEHYAIERGLIPDPAQEGQQL</sequence>
<organism evidence="1 2">
    <name type="scientific">Chitinophaga pinensis (strain ATCC 43595 / DSM 2588 / LMG 13176 / NBRC 15968 / NCIMB 11800 / UQM 2034)</name>
    <dbReference type="NCBI Taxonomy" id="485918"/>
    <lineage>
        <taxon>Bacteria</taxon>
        <taxon>Pseudomonadati</taxon>
        <taxon>Bacteroidota</taxon>
        <taxon>Chitinophagia</taxon>
        <taxon>Chitinophagales</taxon>
        <taxon>Chitinophagaceae</taxon>
        <taxon>Chitinophaga</taxon>
    </lineage>
</organism>
<accession>A0A979GQC8</accession>
<gene>
    <name evidence="1" type="ordered locus">Cpin_3835</name>
</gene>
<evidence type="ECO:0000313" key="2">
    <source>
        <dbReference type="Proteomes" id="UP000002215"/>
    </source>
</evidence>
<protein>
    <submittedName>
        <fullName evidence="1">Uncharacterized protein</fullName>
    </submittedName>
</protein>
<dbReference type="EMBL" id="CP001699">
    <property type="protein sequence ID" value="ACU61297.1"/>
    <property type="molecule type" value="Genomic_DNA"/>
</dbReference>
<dbReference type="KEGG" id="cpi:Cpin_3835"/>
<dbReference type="AlphaFoldDB" id="A0A979GQC8"/>